<feature type="compositionally biased region" description="Low complexity" evidence="2">
    <location>
        <begin position="997"/>
        <end position="1007"/>
    </location>
</feature>
<evidence type="ECO:0000256" key="1">
    <source>
        <dbReference type="SAM" id="Coils"/>
    </source>
</evidence>
<organism evidence="3 4">
    <name type="scientific">Diacronema lutheri</name>
    <name type="common">Unicellular marine alga</name>
    <name type="synonym">Monochrysis lutheri</name>
    <dbReference type="NCBI Taxonomy" id="2081491"/>
    <lineage>
        <taxon>Eukaryota</taxon>
        <taxon>Haptista</taxon>
        <taxon>Haptophyta</taxon>
        <taxon>Pavlovophyceae</taxon>
        <taxon>Pavlovales</taxon>
        <taxon>Pavlovaceae</taxon>
        <taxon>Diacronema</taxon>
    </lineage>
</organism>
<keyword evidence="1" id="KW-0175">Coiled coil</keyword>
<dbReference type="AlphaFoldDB" id="A0A8J5XHC9"/>
<proteinExistence type="predicted"/>
<feature type="coiled-coil region" evidence="1">
    <location>
        <begin position="146"/>
        <end position="175"/>
    </location>
</feature>
<feature type="region of interest" description="Disordered" evidence="2">
    <location>
        <begin position="95"/>
        <end position="115"/>
    </location>
</feature>
<protein>
    <submittedName>
        <fullName evidence="3">Uncharacterized protein</fullName>
    </submittedName>
</protein>
<name>A0A8J5XHC9_DIALT</name>
<feature type="compositionally biased region" description="Basic and acidic residues" evidence="2">
    <location>
        <begin position="578"/>
        <end position="593"/>
    </location>
</feature>
<feature type="coiled-coil region" evidence="1">
    <location>
        <begin position="259"/>
        <end position="288"/>
    </location>
</feature>
<feature type="compositionally biased region" description="Polar residues" evidence="2">
    <location>
        <begin position="595"/>
        <end position="607"/>
    </location>
</feature>
<evidence type="ECO:0000313" key="3">
    <source>
        <dbReference type="EMBL" id="KAG8461027.1"/>
    </source>
</evidence>
<reference evidence="3" key="1">
    <citation type="submission" date="2021-05" db="EMBL/GenBank/DDBJ databases">
        <title>The genome of the haptophyte Pavlova lutheri (Diacronema luteri, Pavlovales) - a model for lipid biosynthesis in eukaryotic algae.</title>
        <authorList>
            <person name="Hulatt C.J."/>
            <person name="Posewitz M.C."/>
        </authorList>
    </citation>
    <scope>NUCLEOTIDE SEQUENCE</scope>
    <source>
        <strain evidence="3">NIVA-4/92</strain>
    </source>
</reference>
<dbReference type="Proteomes" id="UP000751190">
    <property type="component" value="Unassembled WGS sequence"/>
</dbReference>
<feature type="compositionally biased region" description="Gly residues" evidence="2">
    <location>
        <begin position="951"/>
        <end position="996"/>
    </location>
</feature>
<dbReference type="OMA" id="GSHTEHE"/>
<keyword evidence="4" id="KW-1185">Reference proteome</keyword>
<evidence type="ECO:0000256" key="2">
    <source>
        <dbReference type="SAM" id="MobiDB-lite"/>
    </source>
</evidence>
<accession>A0A8J5XHC9</accession>
<sequence>MGGRGGLTLPAIGIARRGRSEQREASERTLATTVSSLSLISRLRAVDAASRPASAVVALPSLRTAKLLEGGSHTEHESAFRAELSQMIVAIQAASHGGAQEPPGADDGTSEPAARAHAAAIATSPRLWDEFLEAHSAETLAVQEAARECRRAARAAAAEAEAAEAAAAAAAAAEAAEAAARARHVHVPGAVQQAVEVTLAALRRDAELRGAFEARAHALERARERERRAAQVAVRRNASADSLALAAPEARRALVHEAARRERARLERAEARRREAEATREADAARARDGWLTAEQAAERAAARAAAMRVASTLALALALGSRTAAAAAALRAARLTWRFTAARVTVLRALRAARFSAQVRQLHRRLRGLRRNMWRFRAYARALLHARAAPIVRAFVAALATAPGVRMAVYARRVRGAALRVQRWWRRWALARGIIVARMAAQLARHERQLLAEARGEPSAQPPALGARRAPAPASVPVPPAVGGRRAANAAALGATLALARARARAGGGVAIVALDSALPLTAASREAVVTTELRQRRARLVTDLRYHAAAHAAYVTIAAERKLLADARELLAGARRPGERRGELPRTDVDRSVNPSVDPSVNPSVDRSVGASSAGVAALALTQPALARELRQLGFDVDSPRLDAVDRRDAAAARPAAAPATAAAGAAPCVGPADAADVATGAAGGSFAAAGVWRGSAGERSGVVAALRKRRADERAAADAAAASAREHRLRTSRAHGRDLVTAAEAERRRREALDETQAAHDEAAARERAATFLAARARARAARRRADAYRLVVRASLQAQLAAARALKPTEAMRMAPLRAFDPLRPSVAPRRASHATPSEPQRQRQPPPLPPSAPHAAAERAALVIQARVRAHAGAACMRVLRSTLEPPERPRISLHISRPRALKLVIDAQEWLRETRGEVAASTTNSEKCVRAEERGAPGAPVDPSVGGGGGAAAARGGGGGASARGGGGGGGGAAPARGGGGAPAARGGGDAAAARGGAATARGGGDVAAARGGGGGGAATARGGGDVAAARRPGANRRSFATSERR</sequence>
<gene>
    <name evidence="3" type="ORF">KFE25_003596</name>
</gene>
<feature type="region of interest" description="Disordered" evidence="2">
    <location>
        <begin position="826"/>
        <end position="861"/>
    </location>
</feature>
<feature type="region of interest" description="Disordered" evidence="2">
    <location>
        <begin position="577"/>
        <end position="610"/>
    </location>
</feature>
<dbReference type="EMBL" id="JAGTXO010000028">
    <property type="protein sequence ID" value="KAG8461027.1"/>
    <property type="molecule type" value="Genomic_DNA"/>
</dbReference>
<feature type="region of interest" description="Disordered" evidence="2">
    <location>
        <begin position="924"/>
        <end position="1052"/>
    </location>
</feature>
<comment type="caution">
    <text evidence="3">The sequence shown here is derived from an EMBL/GenBank/DDBJ whole genome shotgun (WGS) entry which is preliminary data.</text>
</comment>
<feature type="compositionally biased region" description="Gly residues" evidence="2">
    <location>
        <begin position="1008"/>
        <end position="1032"/>
    </location>
</feature>
<evidence type="ECO:0000313" key="4">
    <source>
        <dbReference type="Proteomes" id="UP000751190"/>
    </source>
</evidence>